<accession>A0A9P7AB29</accession>
<name>A0A9P7AB29_9AGAM</name>
<dbReference type="RefSeq" id="XP_041153298.1">
    <property type="nucleotide sequence ID" value="XM_041307751.1"/>
</dbReference>
<evidence type="ECO:0000313" key="2">
    <source>
        <dbReference type="Proteomes" id="UP000719766"/>
    </source>
</evidence>
<keyword evidence="2" id="KW-1185">Reference proteome</keyword>
<dbReference type="EMBL" id="JABBWE010000103">
    <property type="protein sequence ID" value="KAG1785815.1"/>
    <property type="molecule type" value="Genomic_DNA"/>
</dbReference>
<proteinExistence type="predicted"/>
<organism evidence="1 2">
    <name type="scientific">Suillus plorans</name>
    <dbReference type="NCBI Taxonomy" id="116603"/>
    <lineage>
        <taxon>Eukaryota</taxon>
        <taxon>Fungi</taxon>
        <taxon>Dikarya</taxon>
        <taxon>Basidiomycota</taxon>
        <taxon>Agaricomycotina</taxon>
        <taxon>Agaricomycetes</taxon>
        <taxon>Agaricomycetidae</taxon>
        <taxon>Boletales</taxon>
        <taxon>Suillineae</taxon>
        <taxon>Suillaceae</taxon>
        <taxon>Suillus</taxon>
    </lineage>
</organism>
<comment type="caution">
    <text evidence="1">The sequence shown here is derived from an EMBL/GenBank/DDBJ whole genome shotgun (WGS) entry which is preliminary data.</text>
</comment>
<dbReference type="Proteomes" id="UP000719766">
    <property type="component" value="Unassembled WGS sequence"/>
</dbReference>
<gene>
    <name evidence="1" type="ORF">HD556DRAFT_1450364</name>
</gene>
<evidence type="ECO:0000313" key="1">
    <source>
        <dbReference type="EMBL" id="KAG1785815.1"/>
    </source>
</evidence>
<dbReference type="GeneID" id="64601515"/>
<dbReference type="AlphaFoldDB" id="A0A9P7AB29"/>
<dbReference type="OrthoDB" id="2674338at2759"/>
<sequence>MSRSPYTSSIESLTYIIPDTSIALHFSDVIEKVVMEFRTQRSSDNFLTSLCSGWLLKGLRVAVSSEQAAALHVL</sequence>
<protein>
    <submittedName>
        <fullName evidence="1">Uncharacterized protein</fullName>
    </submittedName>
</protein>
<reference evidence="1" key="1">
    <citation type="journal article" date="2020" name="New Phytol.">
        <title>Comparative genomics reveals dynamic genome evolution in host specialist ectomycorrhizal fungi.</title>
        <authorList>
            <person name="Lofgren L.A."/>
            <person name="Nguyen N.H."/>
            <person name="Vilgalys R."/>
            <person name="Ruytinx J."/>
            <person name="Liao H.L."/>
            <person name="Branco S."/>
            <person name="Kuo A."/>
            <person name="LaButti K."/>
            <person name="Lipzen A."/>
            <person name="Andreopoulos W."/>
            <person name="Pangilinan J."/>
            <person name="Riley R."/>
            <person name="Hundley H."/>
            <person name="Na H."/>
            <person name="Barry K."/>
            <person name="Grigoriev I.V."/>
            <person name="Stajich J.E."/>
            <person name="Kennedy P.G."/>
        </authorList>
    </citation>
    <scope>NUCLEOTIDE SEQUENCE</scope>
    <source>
        <strain evidence="1">S12</strain>
    </source>
</reference>